<comment type="caution">
    <text evidence="3">The sequence shown here is derived from an EMBL/GenBank/DDBJ whole genome shotgun (WGS) entry which is preliminary data.</text>
</comment>
<feature type="region of interest" description="Disordered" evidence="1">
    <location>
        <begin position="166"/>
        <end position="186"/>
    </location>
</feature>
<accession>A0A9N8DHW1</accession>
<feature type="domain" description="Helicase-associated" evidence="2">
    <location>
        <begin position="37"/>
        <end position="94"/>
    </location>
</feature>
<feature type="compositionally biased region" description="Polar residues" evidence="1">
    <location>
        <begin position="175"/>
        <end position="186"/>
    </location>
</feature>
<name>A0A9N8DHW1_9STRA</name>
<organism evidence="3 4">
    <name type="scientific">Seminavis robusta</name>
    <dbReference type="NCBI Taxonomy" id="568900"/>
    <lineage>
        <taxon>Eukaryota</taxon>
        <taxon>Sar</taxon>
        <taxon>Stramenopiles</taxon>
        <taxon>Ochrophyta</taxon>
        <taxon>Bacillariophyta</taxon>
        <taxon>Bacillariophyceae</taxon>
        <taxon>Bacillariophycidae</taxon>
        <taxon>Naviculales</taxon>
        <taxon>Naviculaceae</taxon>
        <taxon>Seminavis</taxon>
    </lineage>
</organism>
<evidence type="ECO:0000259" key="2">
    <source>
        <dbReference type="Pfam" id="PF03457"/>
    </source>
</evidence>
<protein>
    <recommendedName>
        <fullName evidence="2">Helicase-associated domain-containing protein</fullName>
    </recommendedName>
</protein>
<reference evidence="3" key="1">
    <citation type="submission" date="2020-06" db="EMBL/GenBank/DDBJ databases">
        <authorList>
            <consortium name="Plant Systems Biology data submission"/>
        </authorList>
    </citation>
    <scope>NUCLEOTIDE SEQUENCE</scope>
    <source>
        <strain evidence="3">D6</strain>
    </source>
</reference>
<evidence type="ECO:0000313" key="3">
    <source>
        <dbReference type="EMBL" id="CAB9503032.1"/>
    </source>
</evidence>
<sequence>MAESGAESGAEWSGSLNTHLLGGNGRSDSDRKMTKLDKNWMELYKELVEFYHQFGHCIIPDKPPYRHMYAWLFRQRKIKENLIEWRRDLLNKLGSDAMKEQATIHKRDDRNFQVKLKAYRYAEESQNGTTPVQSKELARWAHAIRRLDKDNKLDPERRQVYWRPSTFDSAEGGCQSESQSRMRPFG</sequence>
<evidence type="ECO:0000313" key="4">
    <source>
        <dbReference type="Proteomes" id="UP001153069"/>
    </source>
</evidence>
<dbReference type="InterPro" id="IPR005114">
    <property type="entry name" value="Helicase_assoc"/>
</dbReference>
<proteinExistence type="predicted"/>
<dbReference type="AlphaFoldDB" id="A0A9N8DHW1"/>
<keyword evidence="4" id="KW-1185">Reference proteome</keyword>
<gene>
    <name evidence="3" type="ORF">SEMRO_154_G070010.1</name>
</gene>
<dbReference type="Gene3D" id="6.10.140.530">
    <property type="match status" value="1"/>
</dbReference>
<dbReference type="Proteomes" id="UP001153069">
    <property type="component" value="Unassembled WGS sequence"/>
</dbReference>
<dbReference type="EMBL" id="CAICTM010000153">
    <property type="protein sequence ID" value="CAB9503032.1"/>
    <property type="molecule type" value="Genomic_DNA"/>
</dbReference>
<dbReference type="Pfam" id="PF03457">
    <property type="entry name" value="HA"/>
    <property type="match status" value="1"/>
</dbReference>
<evidence type="ECO:0000256" key="1">
    <source>
        <dbReference type="SAM" id="MobiDB-lite"/>
    </source>
</evidence>